<evidence type="ECO:0000259" key="3">
    <source>
        <dbReference type="PROSITE" id="PS50119"/>
    </source>
</evidence>
<dbReference type="KEGG" id="cvn:111129727"/>
<evidence type="ECO:0000313" key="5">
    <source>
        <dbReference type="RefSeq" id="XP_022331905.1"/>
    </source>
</evidence>
<evidence type="ECO:0000256" key="2">
    <source>
        <dbReference type="SAM" id="Coils"/>
    </source>
</evidence>
<dbReference type="InterPro" id="IPR011042">
    <property type="entry name" value="6-blade_b-propeller_TolB-like"/>
</dbReference>
<dbReference type="Gene3D" id="3.30.160.60">
    <property type="entry name" value="Classic Zinc Finger"/>
    <property type="match status" value="1"/>
</dbReference>
<evidence type="ECO:0000313" key="4">
    <source>
        <dbReference type="Proteomes" id="UP000694844"/>
    </source>
</evidence>
<keyword evidence="1" id="KW-0479">Metal-binding</keyword>
<dbReference type="Pfam" id="PF00643">
    <property type="entry name" value="zf-B_box"/>
    <property type="match status" value="1"/>
</dbReference>
<dbReference type="InterPro" id="IPR000315">
    <property type="entry name" value="Znf_B-box"/>
</dbReference>
<feature type="coiled-coil region" evidence="2">
    <location>
        <begin position="101"/>
        <end position="135"/>
    </location>
</feature>
<dbReference type="PANTHER" id="PTHR25462:SF296">
    <property type="entry name" value="MEIOTIC P26, ISOFORM F"/>
    <property type="match status" value="1"/>
</dbReference>
<dbReference type="AlphaFoldDB" id="A0A8B8DVJ2"/>
<sequence length="529" mass="59787">MDPQRSAQHVLCCGLCQDPVALMYCNTCNIYMCNACVGSHVSELSHKILPLKQRGSDLTFPRCPNHSTIQCDVFCDPCDIPICVLCAASNEHEGHMLIDVLTNFDRKKELLRKDLEELEIEKENMDKKMDDSLDDNEYETIERIKCSKMKWTIIDLKELLESNDVCKISTYKSRNVNKEMPGGIRLSPNTSSQELDDGNLYEEADFMSESSLSQIEVVDTQEPESLEDELESEIGQLLDMSEIVATVDTQEPESLEDEFEPEIGQLLDMSEIVATVDTGLVFSVVCRGEEEIWTRGRNKFMKLYDLQGNLLQSIQSISRNVPEDIAVTRSKDLVYTDFDDSSVNIVKDEKVEKKITLHGWKPRNICCTSSDNLLVTMDNDDETQSKVVRFNNFEEIQTIQRDDYNLPLYSSGGIKYINENKNLDICVADNLAEAVVVVNQAGKLRFKYTGQPSKTSFHPAGITTDAQRRILTADCVNHCIHILNEDGQFLKYIENVGFKFPCGLCIDSGDNLLVATQSGFVVLRYCISL</sequence>
<dbReference type="RefSeq" id="XP_022331905.1">
    <property type="nucleotide sequence ID" value="XM_022476197.1"/>
</dbReference>
<dbReference type="Gene3D" id="2.120.10.30">
    <property type="entry name" value="TolB, C-terminal domain"/>
    <property type="match status" value="1"/>
</dbReference>
<feature type="domain" description="B box-type" evidence="3">
    <location>
        <begin position="63"/>
        <end position="100"/>
    </location>
</feature>
<name>A0A8B8DVJ2_CRAVI</name>
<keyword evidence="2" id="KW-0175">Coiled coil</keyword>
<keyword evidence="4" id="KW-1185">Reference proteome</keyword>
<dbReference type="SUPFAM" id="SSF57845">
    <property type="entry name" value="B-box zinc-binding domain"/>
    <property type="match status" value="1"/>
</dbReference>
<dbReference type="GO" id="GO:0008270">
    <property type="term" value="F:zinc ion binding"/>
    <property type="evidence" value="ECO:0007669"/>
    <property type="project" value="UniProtKB-KW"/>
</dbReference>
<dbReference type="PANTHER" id="PTHR25462">
    <property type="entry name" value="BONUS, ISOFORM C-RELATED"/>
    <property type="match status" value="1"/>
</dbReference>
<gene>
    <name evidence="5" type="primary">LOC111129727</name>
</gene>
<proteinExistence type="predicted"/>
<accession>A0A8B8DVJ2</accession>
<keyword evidence="1" id="KW-0862">Zinc</keyword>
<dbReference type="CDD" id="cd19756">
    <property type="entry name" value="Bbox2"/>
    <property type="match status" value="1"/>
</dbReference>
<dbReference type="PROSITE" id="PS50119">
    <property type="entry name" value="ZF_BBOX"/>
    <property type="match status" value="2"/>
</dbReference>
<reference evidence="5" key="1">
    <citation type="submission" date="2025-08" db="UniProtKB">
        <authorList>
            <consortium name="RefSeq"/>
        </authorList>
    </citation>
    <scope>IDENTIFICATION</scope>
    <source>
        <tissue evidence="5">Whole sample</tissue>
    </source>
</reference>
<protein>
    <submittedName>
        <fullName evidence="5">Uncharacterized protein LOC111129727</fullName>
    </submittedName>
</protein>
<dbReference type="GeneID" id="111129727"/>
<feature type="domain" description="B box-type" evidence="3">
    <location>
        <begin position="8"/>
        <end position="51"/>
    </location>
</feature>
<dbReference type="OrthoDB" id="6128620at2759"/>
<dbReference type="InterPro" id="IPR047153">
    <property type="entry name" value="TRIM45/56/19-like"/>
</dbReference>
<keyword evidence="1" id="KW-0863">Zinc-finger</keyword>
<evidence type="ECO:0000256" key="1">
    <source>
        <dbReference type="PROSITE-ProRule" id="PRU00024"/>
    </source>
</evidence>
<dbReference type="Proteomes" id="UP000694844">
    <property type="component" value="Chromosome 4"/>
</dbReference>
<dbReference type="SUPFAM" id="SSF101898">
    <property type="entry name" value="NHL repeat"/>
    <property type="match status" value="1"/>
</dbReference>
<organism evidence="4 5">
    <name type="scientific">Crassostrea virginica</name>
    <name type="common">Eastern oyster</name>
    <dbReference type="NCBI Taxonomy" id="6565"/>
    <lineage>
        <taxon>Eukaryota</taxon>
        <taxon>Metazoa</taxon>
        <taxon>Spiralia</taxon>
        <taxon>Lophotrochozoa</taxon>
        <taxon>Mollusca</taxon>
        <taxon>Bivalvia</taxon>
        <taxon>Autobranchia</taxon>
        <taxon>Pteriomorphia</taxon>
        <taxon>Ostreida</taxon>
        <taxon>Ostreoidea</taxon>
        <taxon>Ostreidae</taxon>
        <taxon>Crassostrea</taxon>
    </lineage>
</organism>